<dbReference type="InterPro" id="IPR022409">
    <property type="entry name" value="PKD/Chitinase_dom"/>
</dbReference>
<dbReference type="InterPro" id="IPR000601">
    <property type="entry name" value="PKD_dom"/>
</dbReference>
<comment type="subcellular location">
    <subcellularLocation>
        <location evidence="1">Membrane</location>
        <topology evidence="1">Multi-pass membrane protein</topology>
    </subcellularLocation>
</comment>
<evidence type="ECO:0000256" key="2">
    <source>
        <dbReference type="ARBA" id="ARBA00022692"/>
    </source>
</evidence>
<feature type="domain" description="PKD" evidence="7">
    <location>
        <begin position="852"/>
        <end position="913"/>
    </location>
</feature>
<keyword evidence="9" id="KW-1185">Reference proteome</keyword>
<dbReference type="GO" id="GO:0006816">
    <property type="term" value="P:calcium ion transport"/>
    <property type="evidence" value="ECO:0007669"/>
    <property type="project" value="TreeGrafter"/>
</dbReference>
<dbReference type="RefSeq" id="WP_119052194.1">
    <property type="nucleotide sequence ID" value="NZ_CP032157.1"/>
</dbReference>
<feature type="domain" description="PKD" evidence="7">
    <location>
        <begin position="290"/>
        <end position="370"/>
    </location>
</feature>
<evidence type="ECO:0000256" key="1">
    <source>
        <dbReference type="ARBA" id="ARBA00004141"/>
    </source>
</evidence>
<dbReference type="GO" id="GO:0005261">
    <property type="term" value="F:monoatomic cation channel activity"/>
    <property type="evidence" value="ECO:0007669"/>
    <property type="project" value="TreeGrafter"/>
</dbReference>
<dbReference type="NCBIfam" id="TIGR04131">
    <property type="entry name" value="Bac_Flav_CTERM"/>
    <property type="match status" value="1"/>
</dbReference>
<dbReference type="InterPro" id="IPR026341">
    <property type="entry name" value="T9SS_type_B"/>
</dbReference>
<feature type="domain" description="PKD" evidence="7">
    <location>
        <begin position="675"/>
        <end position="739"/>
    </location>
</feature>
<feature type="domain" description="PKD" evidence="7">
    <location>
        <begin position="395"/>
        <end position="447"/>
    </location>
</feature>
<name>A0A3B7MR94_9BACT</name>
<dbReference type="InterPro" id="IPR013783">
    <property type="entry name" value="Ig-like_fold"/>
</dbReference>
<gene>
    <name evidence="8" type="ORF">D3H65_20985</name>
</gene>
<dbReference type="SMART" id="SM00089">
    <property type="entry name" value="PKD"/>
    <property type="match status" value="15"/>
</dbReference>
<reference evidence="8 9" key="1">
    <citation type="submission" date="2018-09" db="EMBL/GenBank/DDBJ databases">
        <title>Genome sequencing of strain 6GH32-13.</title>
        <authorList>
            <person name="Weon H.-Y."/>
            <person name="Heo J."/>
            <person name="Kwon S.-W."/>
        </authorList>
    </citation>
    <scope>NUCLEOTIDE SEQUENCE [LARGE SCALE GENOMIC DNA]</scope>
    <source>
        <strain evidence="8 9">5GH32-13</strain>
    </source>
</reference>
<keyword evidence="5" id="KW-0472">Membrane</keyword>
<evidence type="ECO:0000313" key="9">
    <source>
        <dbReference type="Proteomes" id="UP000263900"/>
    </source>
</evidence>
<feature type="domain" description="PKD" evidence="7">
    <location>
        <begin position="206"/>
        <end position="281"/>
    </location>
</feature>
<keyword evidence="3" id="KW-0677">Repeat</keyword>
<evidence type="ECO:0000259" key="7">
    <source>
        <dbReference type="PROSITE" id="PS50093"/>
    </source>
</evidence>
<dbReference type="Proteomes" id="UP000263900">
    <property type="component" value="Chromosome"/>
</dbReference>
<feature type="domain" description="PKD" evidence="7">
    <location>
        <begin position="52"/>
        <end position="115"/>
    </location>
</feature>
<accession>A0A3B7MR94</accession>
<sequence length="1747" mass="188504">MVNKAAVYTIRSLVLRIGVCLGLLFMAAPSFSQTTANFTISKKEGCIPLSGVNFTDASTGGTVTRRDWNLGNGTIINNGAATVGTNYLTDGTFTVTLTVTFSNGDTRTKQDFIMVHPKPVAKFSANEREGCSPHAVQFTSLATTKTGTVTNWLWDFGAGGSSQPNPAFTYNVNGNYNVSLIVTNSWGCESEAAIEPQYIKVYPKVNAAFTIPNNSSCDIPFTTSFVNGTTGGGTITYLWDFGDGQTSTDPNPSHTYTATGAYTVTLTARNGTNCVSTFSRSGSNGILAGKPTPSITAPVNVCANTAASFTGGVTPAAFLYTVKWLFPDNGAVQYGQNTSHTFTTPGTYEITMVAFNAAGCNDTALHTITVGPGPKPNFTVDRAIGCDTPFVARFTNTSLPATGLTWDWNFGDGSPHSSLTDPVHIYKLPGYYTITLTATDPLTGCTAVMQKRDTIRIVKPVVDFTYTPPDGCRPLPVKATARLTNIVDPVVSYVWDFGDGPPVVTTVDNATHTYTVAGSYNIKLKIITQQGCTDSSIARPVSVADLCDDDGSGGGDGGGGAGFVMGKTCDEKYIITFTDTVSNSQTLSWDFGDGSPLYTTSPVSPVTHTFPTTAKKYVVIVTRRNTVTNVTSSAQVRVVIIDEKANFVPSITDICRNKTINFATIGIDSSNINKYTWDYGDGTPRYTINNRAYFLNYGKYLNGNTSHTYTDAGTYYVKLIIEDKLGCLDSFQYAIPVVVKGPVSGFEGTPLTTCEKELITVFKDTSIQNGATPIVEWTWNFGDGTPAYTTTRDTAISHTYTNNSYYRSWHVTLNIKDAAGCEAQAITYNYVKSYRPQASIFSYDTLKCGSTNVFLYNQSSAYNATYTWCFGDGTSANSYHASHTYSTNGEYDIKLVVKDENGCADSVTTAAYIKLVKPKANFIVGDTSKCAPIAINFYDSSTYANKYVWDFGDGGTGSTDKDPAPHIYAVPGFYPVKIIITGVSGCVDSITKIIRVKGPIGRLSVGPAIGCTPYTLPMRVTGSNISSYAWDYGDGTPVQASQNDVVNHIYPLAGKFLPNVILTSPEGCPYTLKATDTIIVDSARARFSINRPLRCLTDRTIQFTNLSEAAFGAVSWKWLFGDNQTSTAQNPAHTYRTDGDYEVALIVQSRYGCIDTLTQAKAVSIRQQPAALFKADSIYCSPGIKTFTNQVRSVDPIDHVAWYVDGAFAGNTASLIHPLTAGTHTIALAATTINGCVDSAAHRIRADSLVAAYTIDKGIRCGDDRTIPFNNRSTAFFGTAAWKWDLGDNTISADADPVHTYATPGSYNTSLILYGNTGCNDTVSLAQPVKIYTKPVFNIVGEVEKCAQTTLDYTANIQSEDSISQYTWKLNNSSISYNDSVTYYFANAGDYNLAFTVHTKYGCEETADTSITIRPLPVPGASPQDTTVCIGSPVPLHTTDGTQFSWWPQTNLQQPNTAGPVATALTNVRYYVQVINRFGCIQRDSVMIHVDQKVNLQHSDDAIICRGQRTRLSANGNAQQFAWTPVTGLNDPFIASPWASPLQTTTYQVVGFSTNTCPNDTGAVTVTVGSIPTVDLGPDLRIDAGLPIDFKPIVSNDVISYLWQPATGLSCNACSGPRLIADKDASYRLTVRTQYNCEASDEIRITVTCGKGAVYIPNAFTPNGDGANDVFFIKGYGIQKVKSLRIFNRWGQIVFSRENSSPNDKNAGWDGRFKGQPAASGAYVYVAEVVCNEGKALPLKGTVMLLK</sequence>
<keyword evidence="6" id="KW-0732">Signal</keyword>
<evidence type="ECO:0000313" key="8">
    <source>
        <dbReference type="EMBL" id="AXY76317.1"/>
    </source>
</evidence>
<protein>
    <submittedName>
        <fullName evidence="8">PKD domain-containing protein</fullName>
    </submittedName>
</protein>
<dbReference type="PANTHER" id="PTHR46730:SF4">
    <property type="entry name" value="POLYCYSTIC KIDNEY DISEASE PROTEIN 1-LIKE 1"/>
    <property type="match status" value="1"/>
</dbReference>
<dbReference type="Pfam" id="PF18911">
    <property type="entry name" value="PKD_4"/>
    <property type="match status" value="11"/>
</dbReference>
<keyword evidence="4" id="KW-1133">Transmembrane helix</keyword>
<dbReference type="PANTHER" id="PTHR46730">
    <property type="entry name" value="POLYCYSTIN-1"/>
    <property type="match status" value="1"/>
</dbReference>
<dbReference type="InterPro" id="IPR035986">
    <property type="entry name" value="PKD_dom_sf"/>
</dbReference>
<feature type="domain" description="PKD" evidence="7">
    <location>
        <begin position="119"/>
        <end position="187"/>
    </location>
</feature>
<keyword evidence="2" id="KW-0812">Transmembrane</keyword>
<evidence type="ECO:0000256" key="6">
    <source>
        <dbReference type="SAM" id="SignalP"/>
    </source>
</evidence>
<dbReference type="Gene3D" id="2.60.40.10">
    <property type="entry name" value="Immunoglobulins"/>
    <property type="match status" value="15"/>
</dbReference>
<dbReference type="KEGG" id="pseg:D3H65_20985"/>
<feature type="domain" description="PKD" evidence="7">
    <location>
        <begin position="586"/>
        <end position="638"/>
    </location>
</feature>
<feature type="signal peptide" evidence="6">
    <location>
        <begin position="1"/>
        <end position="32"/>
    </location>
</feature>
<dbReference type="CDD" id="cd00146">
    <property type="entry name" value="PKD"/>
    <property type="match status" value="9"/>
</dbReference>
<dbReference type="GO" id="GO:0005886">
    <property type="term" value="C:plasma membrane"/>
    <property type="evidence" value="ECO:0007669"/>
    <property type="project" value="TreeGrafter"/>
</dbReference>
<organism evidence="8 9">
    <name type="scientific">Paraflavitalea soli</name>
    <dbReference type="NCBI Taxonomy" id="2315862"/>
    <lineage>
        <taxon>Bacteria</taxon>
        <taxon>Pseudomonadati</taxon>
        <taxon>Bacteroidota</taxon>
        <taxon>Chitinophagia</taxon>
        <taxon>Chitinophagales</taxon>
        <taxon>Chitinophagaceae</taxon>
        <taxon>Paraflavitalea</taxon>
    </lineage>
</organism>
<proteinExistence type="predicted"/>
<feature type="domain" description="PKD" evidence="7">
    <location>
        <begin position="1358"/>
        <end position="1413"/>
    </location>
</feature>
<evidence type="ECO:0000256" key="3">
    <source>
        <dbReference type="ARBA" id="ARBA00022737"/>
    </source>
</evidence>
<feature type="domain" description="PKD" evidence="7">
    <location>
        <begin position="1114"/>
        <end position="1165"/>
    </location>
</feature>
<dbReference type="Pfam" id="PF13585">
    <property type="entry name" value="CHU_C"/>
    <property type="match status" value="1"/>
</dbReference>
<dbReference type="PROSITE" id="PS50093">
    <property type="entry name" value="PKD"/>
    <property type="match status" value="15"/>
</dbReference>
<feature type="domain" description="PKD" evidence="7">
    <location>
        <begin position="488"/>
        <end position="531"/>
    </location>
</feature>
<feature type="domain" description="PKD" evidence="7">
    <location>
        <begin position="772"/>
        <end position="806"/>
    </location>
</feature>
<dbReference type="SUPFAM" id="SSF49299">
    <property type="entry name" value="PKD domain"/>
    <property type="match status" value="15"/>
</dbReference>
<evidence type="ECO:0000256" key="4">
    <source>
        <dbReference type="ARBA" id="ARBA00022989"/>
    </source>
</evidence>
<evidence type="ECO:0000256" key="5">
    <source>
        <dbReference type="ARBA" id="ARBA00023136"/>
    </source>
</evidence>
<dbReference type="EMBL" id="CP032157">
    <property type="protein sequence ID" value="AXY76317.1"/>
    <property type="molecule type" value="Genomic_DNA"/>
</dbReference>
<feature type="domain" description="PKD" evidence="7">
    <location>
        <begin position="1021"/>
        <end position="1085"/>
    </location>
</feature>
<feature type="domain" description="PKD" evidence="7">
    <location>
        <begin position="1266"/>
        <end position="1318"/>
    </location>
</feature>
<dbReference type="OrthoDB" id="7794186at2"/>
<feature type="chain" id="PRO_5017641452" evidence="6">
    <location>
        <begin position="33"/>
        <end position="1747"/>
    </location>
</feature>
<feature type="domain" description="PKD" evidence="7">
    <location>
        <begin position="947"/>
        <end position="1003"/>
    </location>
</feature>